<name>A0A4Y2E0X9_ARAVE</name>
<organism evidence="2 3">
    <name type="scientific">Araneus ventricosus</name>
    <name type="common">Orbweaver spider</name>
    <name type="synonym">Epeira ventricosa</name>
    <dbReference type="NCBI Taxonomy" id="182803"/>
    <lineage>
        <taxon>Eukaryota</taxon>
        <taxon>Metazoa</taxon>
        <taxon>Ecdysozoa</taxon>
        <taxon>Arthropoda</taxon>
        <taxon>Chelicerata</taxon>
        <taxon>Arachnida</taxon>
        <taxon>Araneae</taxon>
        <taxon>Araneomorphae</taxon>
        <taxon>Entelegynae</taxon>
        <taxon>Araneoidea</taxon>
        <taxon>Araneidae</taxon>
        <taxon>Araneus</taxon>
    </lineage>
</organism>
<dbReference type="AlphaFoldDB" id="A0A4Y2E0X9"/>
<accession>A0A4Y2E0X9</accession>
<evidence type="ECO:0000313" key="3">
    <source>
        <dbReference type="Proteomes" id="UP000499080"/>
    </source>
</evidence>
<gene>
    <name evidence="2" type="ORF">AVEN_248512_1</name>
</gene>
<dbReference type="EMBL" id="BGPR01000465">
    <property type="protein sequence ID" value="GBM21688.1"/>
    <property type="molecule type" value="Genomic_DNA"/>
</dbReference>
<comment type="caution">
    <text evidence="2">The sequence shown here is derived from an EMBL/GenBank/DDBJ whole genome shotgun (WGS) entry which is preliminary data.</text>
</comment>
<reference evidence="2 3" key="1">
    <citation type="journal article" date="2019" name="Sci. Rep.">
        <title>Orb-weaving spider Araneus ventricosus genome elucidates the spidroin gene catalogue.</title>
        <authorList>
            <person name="Kono N."/>
            <person name="Nakamura H."/>
            <person name="Ohtoshi R."/>
            <person name="Moran D.A.P."/>
            <person name="Shinohara A."/>
            <person name="Yoshida Y."/>
            <person name="Fujiwara M."/>
            <person name="Mori M."/>
            <person name="Tomita M."/>
            <person name="Arakawa K."/>
        </authorList>
    </citation>
    <scope>NUCLEOTIDE SEQUENCE [LARGE SCALE GENOMIC DNA]</scope>
</reference>
<protein>
    <submittedName>
        <fullName evidence="2">Uncharacterized protein</fullName>
    </submittedName>
</protein>
<sequence>MFVTNRNHFPCRFCHKFNKNHSGYLAFCGLMITSLYCIGMSTSRTLAYRRRVHDKPLHSPNVTVSAFTAHFTVLPFFFGESYIPDSKESLSKRFWKPCRRQG</sequence>
<keyword evidence="3" id="KW-1185">Reference proteome</keyword>
<keyword evidence="1" id="KW-0472">Membrane</keyword>
<dbReference type="Proteomes" id="UP000499080">
    <property type="component" value="Unassembled WGS sequence"/>
</dbReference>
<evidence type="ECO:0000256" key="1">
    <source>
        <dbReference type="SAM" id="Phobius"/>
    </source>
</evidence>
<evidence type="ECO:0000313" key="2">
    <source>
        <dbReference type="EMBL" id="GBM21688.1"/>
    </source>
</evidence>
<feature type="transmembrane region" description="Helical" evidence="1">
    <location>
        <begin position="62"/>
        <end position="83"/>
    </location>
</feature>
<keyword evidence="1" id="KW-1133">Transmembrane helix</keyword>
<keyword evidence="1" id="KW-0812">Transmembrane</keyword>
<proteinExistence type="predicted"/>
<feature type="transmembrane region" description="Helical" evidence="1">
    <location>
        <begin position="21"/>
        <end position="42"/>
    </location>
</feature>